<dbReference type="EMBL" id="CP011390">
    <property type="protein sequence ID" value="ANE51854.1"/>
    <property type="molecule type" value="Genomic_DNA"/>
</dbReference>
<dbReference type="AlphaFoldDB" id="A0A172TYA4"/>
<evidence type="ECO:0000313" key="1">
    <source>
        <dbReference type="EMBL" id="ANE51854.1"/>
    </source>
</evidence>
<keyword evidence="2" id="KW-1185">Reference proteome</keyword>
<proteinExistence type="predicted"/>
<accession>A0A172TYA4</accession>
<dbReference type="KEGG" id="fla:SY85_16500"/>
<reference evidence="1 2" key="2">
    <citation type="journal article" date="2016" name="Int. J. Syst. Evol. Microbiol.">
        <title>Flavisolibacter tropicus sp. nov., isolated from tropical soil.</title>
        <authorList>
            <person name="Lee J.J."/>
            <person name="Kang M.S."/>
            <person name="Kim G.S."/>
            <person name="Lee C.S."/>
            <person name="Lim S."/>
            <person name="Lee J."/>
            <person name="Roh S.H."/>
            <person name="Kang H."/>
            <person name="Ha J.M."/>
            <person name="Bae S."/>
            <person name="Jung H.Y."/>
            <person name="Kim M.K."/>
        </authorList>
    </citation>
    <scope>NUCLEOTIDE SEQUENCE [LARGE SCALE GENOMIC DNA]</scope>
    <source>
        <strain evidence="1 2">LCS9</strain>
    </source>
</reference>
<dbReference type="Proteomes" id="UP000077177">
    <property type="component" value="Chromosome"/>
</dbReference>
<gene>
    <name evidence="1" type="ORF">SY85_16500</name>
</gene>
<reference evidence="2" key="1">
    <citation type="submission" date="2015-01" db="EMBL/GenBank/DDBJ databases">
        <title>Flavisolibacter sp./LCS9/ whole genome sequencing.</title>
        <authorList>
            <person name="Kim M.K."/>
            <person name="Srinivasan S."/>
            <person name="Lee J.-J."/>
        </authorList>
    </citation>
    <scope>NUCLEOTIDE SEQUENCE [LARGE SCALE GENOMIC DNA]</scope>
    <source>
        <strain evidence="2">LCS9</strain>
    </source>
</reference>
<organism evidence="1 2">
    <name type="scientific">Flavisolibacter tropicus</name>
    <dbReference type="NCBI Taxonomy" id="1492898"/>
    <lineage>
        <taxon>Bacteria</taxon>
        <taxon>Pseudomonadati</taxon>
        <taxon>Bacteroidota</taxon>
        <taxon>Chitinophagia</taxon>
        <taxon>Chitinophagales</taxon>
        <taxon>Chitinophagaceae</taxon>
        <taxon>Flavisolibacter</taxon>
    </lineage>
</organism>
<sequence length="188" mass="21142">MVIAFLLATTVHAQIKIPLKANNSGLRNDLQKVVEAYPHQFQEIRGNEVATNPQSVEYASLVKPAGAQEATIIKYSSGTKPVYSWQSVLMTTEDYEEAAKKYKSVFNQLKGMNITYVVDKYTLRGKYEEASEEVGFSTSVLTPAYPPAALKKLKVEVSIQFEFPEWKVSVAVFEKEKEDEDQYGEDAE</sequence>
<protein>
    <submittedName>
        <fullName evidence="1">Uncharacterized protein</fullName>
    </submittedName>
</protein>
<evidence type="ECO:0000313" key="2">
    <source>
        <dbReference type="Proteomes" id="UP000077177"/>
    </source>
</evidence>
<name>A0A172TYA4_9BACT</name>